<dbReference type="Proteomes" id="UP001145742">
    <property type="component" value="Unassembled WGS sequence"/>
</dbReference>
<evidence type="ECO:0000313" key="1">
    <source>
        <dbReference type="EMBL" id="KAJ7420044.1"/>
    </source>
</evidence>
<evidence type="ECO:0008006" key="3">
    <source>
        <dbReference type="Google" id="ProtNLM"/>
    </source>
</evidence>
<gene>
    <name evidence="1" type="ORF">WISP_50607</name>
</gene>
<organism evidence="1 2">
    <name type="scientific">Willisornis vidua</name>
    <name type="common">Xingu scale-backed antbird</name>
    <dbReference type="NCBI Taxonomy" id="1566151"/>
    <lineage>
        <taxon>Eukaryota</taxon>
        <taxon>Metazoa</taxon>
        <taxon>Chordata</taxon>
        <taxon>Craniata</taxon>
        <taxon>Vertebrata</taxon>
        <taxon>Euteleostomi</taxon>
        <taxon>Archelosauria</taxon>
        <taxon>Archosauria</taxon>
        <taxon>Dinosauria</taxon>
        <taxon>Saurischia</taxon>
        <taxon>Theropoda</taxon>
        <taxon>Coelurosauria</taxon>
        <taxon>Aves</taxon>
        <taxon>Neognathae</taxon>
        <taxon>Neoaves</taxon>
        <taxon>Telluraves</taxon>
        <taxon>Australaves</taxon>
        <taxon>Passeriformes</taxon>
        <taxon>Thamnophilidae</taxon>
        <taxon>Willisornis</taxon>
    </lineage>
</organism>
<evidence type="ECO:0000313" key="2">
    <source>
        <dbReference type="Proteomes" id="UP001145742"/>
    </source>
</evidence>
<dbReference type="EMBL" id="WHWB01033415">
    <property type="protein sequence ID" value="KAJ7420044.1"/>
    <property type="molecule type" value="Genomic_DNA"/>
</dbReference>
<proteinExistence type="predicted"/>
<protein>
    <recommendedName>
        <fullName evidence="3">KRAB domain-containing protein</fullName>
    </recommendedName>
</protein>
<comment type="caution">
    <text evidence="1">The sequence shown here is derived from an EMBL/GenBank/DDBJ whole genome shotgun (WGS) entry which is preliminary data.</text>
</comment>
<accession>A0ABQ9DI99</accession>
<keyword evidence="2" id="KW-1185">Reference proteome</keyword>
<name>A0ABQ9DI99_9PASS</name>
<sequence>MMVGLEHLCEEERLRELDLFSLEQRWLRGDLINVYKYLKAGCQRMDKALPGDAKQQAGTDAQEFHLNMRKNFSCAVTKHWNRRPRKGVEFPILEIFQNPLDAILCNMP</sequence>
<reference evidence="1" key="1">
    <citation type="submission" date="2019-10" db="EMBL/GenBank/DDBJ databases">
        <authorList>
            <person name="Soares A.E.R."/>
            <person name="Aleixo A."/>
            <person name="Schneider P."/>
            <person name="Miyaki C.Y."/>
            <person name="Schneider M.P."/>
            <person name="Mello C."/>
            <person name="Vasconcelos A.T.R."/>
        </authorList>
    </citation>
    <scope>NUCLEOTIDE SEQUENCE</scope>
    <source>
        <tissue evidence="1">Muscle</tissue>
    </source>
</reference>